<evidence type="ECO:0000313" key="4">
    <source>
        <dbReference type="Proteomes" id="UP001165653"/>
    </source>
</evidence>
<reference evidence="3" key="1">
    <citation type="submission" date="2022-10" db="EMBL/GenBank/DDBJ databases">
        <title>Luteolibacter sp. GHJ8, whole genome shotgun sequencing project.</title>
        <authorList>
            <person name="Zhao G."/>
            <person name="Shen L."/>
        </authorList>
    </citation>
    <scope>NUCLEOTIDE SEQUENCE</scope>
    <source>
        <strain evidence="3">GHJ8</strain>
    </source>
</reference>
<dbReference type="RefSeq" id="WP_264515711.1">
    <property type="nucleotide sequence ID" value="NZ_JAPDDR010000013.1"/>
</dbReference>
<keyword evidence="4" id="KW-1185">Reference proteome</keyword>
<dbReference type="Proteomes" id="UP001165653">
    <property type="component" value="Unassembled WGS sequence"/>
</dbReference>
<evidence type="ECO:0000259" key="2">
    <source>
        <dbReference type="SMART" id="SM00409"/>
    </source>
</evidence>
<feature type="domain" description="Immunoglobulin" evidence="2">
    <location>
        <begin position="1380"/>
        <end position="1457"/>
    </location>
</feature>
<accession>A0ABT3G939</accession>
<evidence type="ECO:0000313" key="3">
    <source>
        <dbReference type="EMBL" id="MCW1916142.1"/>
    </source>
</evidence>
<dbReference type="InterPro" id="IPR036179">
    <property type="entry name" value="Ig-like_dom_sf"/>
</dbReference>
<dbReference type="PANTHER" id="PTHR30383">
    <property type="entry name" value="THIOESTERASE 1/PROTEASE 1/LYSOPHOSPHOLIPASE L1"/>
    <property type="match status" value="1"/>
</dbReference>
<gene>
    <name evidence="3" type="ORF">OJ996_21310</name>
</gene>
<dbReference type="InterPro" id="IPR003599">
    <property type="entry name" value="Ig_sub"/>
</dbReference>
<dbReference type="InterPro" id="IPR036514">
    <property type="entry name" value="SGNH_hydro_sf"/>
</dbReference>
<dbReference type="PANTHER" id="PTHR30383:SF5">
    <property type="entry name" value="SGNH HYDROLASE-TYPE ESTERASE DOMAIN-CONTAINING PROTEIN"/>
    <property type="match status" value="1"/>
</dbReference>
<dbReference type="InterPro" id="IPR014755">
    <property type="entry name" value="Cu-Rt/internalin_Ig-like"/>
</dbReference>
<dbReference type="Pfam" id="PF13472">
    <property type="entry name" value="Lipase_GDSL_2"/>
    <property type="match status" value="1"/>
</dbReference>
<comment type="caution">
    <text evidence="3">The sequence shown here is derived from an EMBL/GenBank/DDBJ whole genome shotgun (WGS) entry which is preliminary data.</text>
</comment>
<evidence type="ECO:0000256" key="1">
    <source>
        <dbReference type="ARBA" id="ARBA00022729"/>
    </source>
</evidence>
<dbReference type="Gene3D" id="3.40.50.1110">
    <property type="entry name" value="SGNH hydrolase"/>
    <property type="match status" value="1"/>
</dbReference>
<dbReference type="InterPro" id="IPR051532">
    <property type="entry name" value="Ester_Hydrolysis_Enzymes"/>
</dbReference>
<dbReference type="CDD" id="cd01833">
    <property type="entry name" value="XynB_like"/>
    <property type="match status" value="1"/>
</dbReference>
<dbReference type="SUPFAM" id="SSF52266">
    <property type="entry name" value="SGNH hydrolase"/>
    <property type="match status" value="1"/>
</dbReference>
<organism evidence="3 4">
    <name type="scientific">Luteolibacter rhizosphaerae</name>
    <dbReference type="NCBI Taxonomy" id="2989719"/>
    <lineage>
        <taxon>Bacteria</taxon>
        <taxon>Pseudomonadati</taxon>
        <taxon>Verrucomicrobiota</taxon>
        <taxon>Verrucomicrobiia</taxon>
        <taxon>Verrucomicrobiales</taxon>
        <taxon>Verrucomicrobiaceae</taxon>
        <taxon>Luteolibacter</taxon>
    </lineage>
</organism>
<dbReference type="EMBL" id="JAPDDR010000013">
    <property type="protein sequence ID" value="MCW1916142.1"/>
    <property type="molecule type" value="Genomic_DNA"/>
</dbReference>
<dbReference type="SUPFAM" id="SSF48726">
    <property type="entry name" value="Immunoglobulin"/>
    <property type="match status" value="1"/>
</dbReference>
<dbReference type="SMART" id="SM00409">
    <property type="entry name" value="IG"/>
    <property type="match status" value="1"/>
</dbReference>
<keyword evidence="1" id="KW-0732">Signal</keyword>
<dbReference type="Gene3D" id="2.60.40.10">
    <property type="entry name" value="Immunoglobulins"/>
    <property type="match status" value="1"/>
</dbReference>
<dbReference type="InterPro" id="IPR013783">
    <property type="entry name" value="Ig-like_fold"/>
</dbReference>
<dbReference type="InterPro" id="IPR013830">
    <property type="entry name" value="SGNH_hydro"/>
</dbReference>
<name>A0ABT3G939_9BACT</name>
<proteinExistence type="predicted"/>
<dbReference type="Gene3D" id="2.60.40.1220">
    <property type="match status" value="3"/>
</dbReference>
<protein>
    <submittedName>
        <fullName evidence="3">GDSL-type esterase/lipase family protein</fullName>
    </submittedName>
</protein>
<sequence length="1533" mass="162090">MGDSITEGSPSSNYRTTLRTILTNAGYDVDYVGTYTANPGTLTDREHEGHSGWRIDQLDSNVSGWFSAIEDPDFILLHIGTNDFGQNFDTANAINRWDALILKMATLRPHANIVVTNIMQRSGAVDTNIQNQFNAFVQARVNAHIAAGRKVTFLDMRAAVPLSDMPDGLHPNQTGSDKMANAWLGAIQALSTPEGDFSAPAISRIRGSMSRTEATVTFSKPVADSAANLANFAIDGGLTISSATLDATKRKVTLVTSAQTENTVYTVTVNNIVDRQTPTPNAIAPNSIMTFVPPIPRGYQNHIAESEQYALAYSLDIPSNAYYRQAQPNYQVDNRASVGPFDRVAYYLELQADNGELQYVWTSMDAFTQDAGKIAVPTFGSGAFFQQPVTNLTVRSNVAGLATGNSLSGNIEFWPSNYEKGNSANVTGASATHFDFGDQPSAGDYGSMQVHNTGAAQTVFAFNHWGGTGQVARIADLGIGNDPSPVNDGRDWTFHNNAGAYNVKTLQVLVRTTGDHTAPTLVSAMAAASRSQVVVNFSEPLATASVSASDFSLDNGVSVLSATLSADRRSVTLQTSTHPQAVSLTLSVGEVRDSSANANPIAAGASIAVSTETRPAEVIANVGAASAGYQLVLSADLPTVGNFVARNPYKFDDRSAPGNFTKVAYYLELQQQGQPTRYVWTSMDAFTGGRHHIGIPTTASGAVYQQNVTNLEVLSNAPGIVTGTTATGGNIEFWPHSYTQANGIAIPNANAGTYDTGDTRTTGTYGSMQVHNHDAGANQTIFALNHFGADGSVLDLGIGNNTAPVDGGVDWTFAANAGNYSKRTLHVLVLPGTTTSPDLIAKVPEAEGYQLAYSVDVPASGNMQSGTGAFTYQKNFGTALGPFTRVAYYMELNKTGDPAPTYVWTSMDAFTTNGARIGVPTGWMFQQQVTNMNVFSNAPGVVTGTNIATGNIEFFPSNYNQSNPLAIPNASPAVFDFGDGGAGTGQGHGSMQVHNYGASQTLFALNRWGSANTNNPLCIGIGNGPAPDTDWTFANNAATWNLKRLLQVYVLPGNSDLAAPAITAVRPSIDLDAVRLTFSEPIAENSASAAVVDIPGLSVLGVEMQGSTDLIVRTSAQTAGAAYTVNVSGVRDRSPAANTTARTANFNGYTAPAVFANVPEISGYRHMLSLGLPGAVPNYNNNGVNYDLDERRFGDSSFDRVAYLMELNGNWAYASFDAHTRLPSQIGVPTLTTNPVPIQQIVTHMNVASNVAGVTNGTDIATGNIEFWGGNYEAGNDTGIPGASSTLFDFGDRMTNGGHGSMQIHNHGAGHTIMGFNNWGSNLTGNSEMGIGNNTPINNAIDWTFAANANSYTTKRLYVLVRASAPAAPGSLAAQFHGEPGTRIADAGEDVTFTVSVAGPGPFTYQWRHNGVAIEGATNPWLDLSNISGSSSGTYDVIVTGPGMVATTSPGGTLIVTGLVLSPNEIHVTEAGDVSLSFYGDPGRIYEIQRSTTLGGWETLDEMQAPSNGEMPYLDDEAPEPKAFYRAVPLPQP</sequence>